<evidence type="ECO:0000313" key="9">
    <source>
        <dbReference type="Proteomes" id="UP000179001"/>
    </source>
</evidence>
<evidence type="ECO:0000313" key="8">
    <source>
        <dbReference type="EMBL" id="OGF31623.1"/>
    </source>
</evidence>
<dbReference type="PIRSF" id="PIRSF038471">
    <property type="entry name" value="MreC"/>
    <property type="match status" value="1"/>
</dbReference>
<dbReference type="Proteomes" id="UP000179001">
    <property type="component" value="Unassembled WGS sequence"/>
</dbReference>
<dbReference type="EMBL" id="MFGJ01000007">
    <property type="protein sequence ID" value="OGF31623.1"/>
    <property type="molecule type" value="Genomic_DNA"/>
</dbReference>
<accession>A0A1F5SYU7</accession>
<feature type="domain" description="Rod shape-determining protein MreC beta-barrel core" evidence="7">
    <location>
        <begin position="127"/>
        <end position="274"/>
    </location>
</feature>
<dbReference type="PANTHER" id="PTHR34138:SF1">
    <property type="entry name" value="CELL SHAPE-DETERMINING PROTEIN MREC"/>
    <property type="match status" value="1"/>
</dbReference>
<evidence type="ECO:0000259" key="7">
    <source>
        <dbReference type="Pfam" id="PF04085"/>
    </source>
</evidence>
<comment type="function">
    <text evidence="5">Involved in formation and maintenance of cell shape.</text>
</comment>
<keyword evidence="6" id="KW-0812">Transmembrane</keyword>
<feature type="transmembrane region" description="Helical" evidence="6">
    <location>
        <begin position="20"/>
        <end position="39"/>
    </location>
</feature>
<comment type="similarity">
    <text evidence="1 5">Belongs to the MreC family.</text>
</comment>
<dbReference type="InterPro" id="IPR042177">
    <property type="entry name" value="Cell/Rod_1"/>
</dbReference>
<evidence type="ECO:0000256" key="6">
    <source>
        <dbReference type="SAM" id="Phobius"/>
    </source>
</evidence>
<proteinExistence type="inferred from homology"/>
<dbReference type="GO" id="GO:0008360">
    <property type="term" value="P:regulation of cell shape"/>
    <property type="evidence" value="ECO:0007669"/>
    <property type="project" value="UniProtKB-KW"/>
</dbReference>
<dbReference type="AlphaFoldDB" id="A0A1F5SYU7"/>
<keyword evidence="6" id="KW-0472">Membrane</keyword>
<name>A0A1F5SYU7_9BACT</name>
<dbReference type="Gene3D" id="2.40.10.350">
    <property type="entry name" value="Rod shape-determining protein MreC, domain 2"/>
    <property type="match status" value="1"/>
</dbReference>
<dbReference type="PANTHER" id="PTHR34138">
    <property type="entry name" value="CELL SHAPE-DETERMINING PROTEIN MREC"/>
    <property type="match status" value="1"/>
</dbReference>
<dbReference type="NCBIfam" id="TIGR00219">
    <property type="entry name" value="mreC"/>
    <property type="match status" value="1"/>
</dbReference>
<keyword evidence="6" id="KW-1133">Transmembrane helix</keyword>
<dbReference type="Pfam" id="PF04085">
    <property type="entry name" value="MreC"/>
    <property type="match status" value="1"/>
</dbReference>
<dbReference type="STRING" id="1798002.A2478_04005"/>
<dbReference type="Gene3D" id="2.40.10.340">
    <property type="entry name" value="Rod shape-determining protein MreC, domain 1"/>
    <property type="match status" value="1"/>
</dbReference>
<gene>
    <name evidence="8" type="ORF">A2478_04005</name>
</gene>
<evidence type="ECO:0000256" key="3">
    <source>
        <dbReference type="ARBA" id="ARBA00022960"/>
    </source>
</evidence>
<evidence type="ECO:0000256" key="2">
    <source>
        <dbReference type="ARBA" id="ARBA00013855"/>
    </source>
</evidence>
<dbReference type="InterPro" id="IPR042175">
    <property type="entry name" value="Cell/Rod_MreC_2"/>
</dbReference>
<evidence type="ECO:0000256" key="4">
    <source>
        <dbReference type="ARBA" id="ARBA00032089"/>
    </source>
</evidence>
<evidence type="ECO:0000256" key="5">
    <source>
        <dbReference type="PIRNR" id="PIRNR038471"/>
    </source>
</evidence>
<reference evidence="8 9" key="1">
    <citation type="journal article" date="2016" name="Nat. Commun.">
        <title>Thousands of microbial genomes shed light on interconnected biogeochemical processes in an aquifer system.</title>
        <authorList>
            <person name="Anantharaman K."/>
            <person name="Brown C.T."/>
            <person name="Hug L.A."/>
            <person name="Sharon I."/>
            <person name="Castelle C.J."/>
            <person name="Probst A.J."/>
            <person name="Thomas B.C."/>
            <person name="Singh A."/>
            <person name="Wilkins M.J."/>
            <person name="Karaoz U."/>
            <person name="Brodie E.L."/>
            <person name="Williams K.H."/>
            <person name="Hubbard S.S."/>
            <person name="Banfield J.F."/>
        </authorList>
    </citation>
    <scope>NUCLEOTIDE SEQUENCE [LARGE SCALE GENOMIC DNA]</scope>
</reference>
<organism evidence="8 9">
    <name type="scientific">Candidatus Falkowbacteria bacterium RIFOXYC2_FULL_36_12</name>
    <dbReference type="NCBI Taxonomy" id="1798002"/>
    <lineage>
        <taxon>Bacteria</taxon>
        <taxon>Candidatus Falkowiibacteriota</taxon>
    </lineage>
</organism>
<keyword evidence="3 5" id="KW-0133">Cell shape</keyword>
<dbReference type="GO" id="GO:0005886">
    <property type="term" value="C:plasma membrane"/>
    <property type="evidence" value="ECO:0007669"/>
    <property type="project" value="TreeGrafter"/>
</dbReference>
<dbReference type="InterPro" id="IPR055342">
    <property type="entry name" value="MreC_beta-barrel_core"/>
</dbReference>
<comment type="caution">
    <text evidence="8">The sequence shown here is derived from an EMBL/GenBank/DDBJ whole genome shotgun (WGS) entry which is preliminary data.</text>
</comment>
<protein>
    <recommendedName>
        <fullName evidence="2 5">Cell shape-determining protein MreC</fullName>
    </recommendedName>
    <alternativeName>
        <fullName evidence="4 5">Cell shape protein MreC</fullName>
    </alternativeName>
</protein>
<dbReference type="InterPro" id="IPR007221">
    <property type="entry name" value="MreC"/>
</dbReference>
<evidence type="ECO:0000256" key="1">
    <source>
        <dbReference type="ARBA" id="ARBA00009369"/>
    </source>
</evidence>
<sequence length="281" mass="31582">MKFLKKNNIMQPSIKNSKFIIIALVSIALIFLLHFTGIIRPVENLIVTILKPAQTAAFNISFKVKNFYQQVSENRDLQAENDQLKLELNQLLIDKSKLILLEEENVFLQKQLDFSATLDHDLVSGRVIGLDRNESSRLIIIDKGKKNKVFDGYPVVVDDGYIIGKVYKAYDKHSIVKLINDHSSQLAITILNTAKTIGIAQGEFGLGVKIDLIPQNEKIDLDDIVITSGLEDNIPRGLVVGTVEEIFGADEEIFKQASIKLPIDFDKIIYISVIIPHVEEN</sequence>